<keyword evidence="13" id="KW-1185">Reference proteome</keyword>
<dbReference type="RefSeq" id="WP_213172086.1">
    <property type="nucleotide sequence ID" value="NZ_CP070496.1"/>
</dbReference>
<dbReference type="SUPFAM" id="SSF161098">
    <property type="entry name" value="MetI-like"/>
    <property type="match status" value="1"/>
</dbReference>
<organism evidence="12 13">
    <name type="scientific">Natronoglycomyces albus</name>
    <dbReference type="NCBI Taxonomy" id="2811108"/>
    <lineage>
        <taxon>Bacteria</taxon>
        <taxon>Bacillati</taxon>
        <taxon>Actinomycetota</taxon>
        <taxon>Actinomycetes</taxon>
        <taxon>Glycomycetales</taxon>
        <taxon>Glycomycetaceae</taxon>
        <taxon>Natronoglycomyces</taxon>
    </lineage>
</organism>
<dbReference type="EMBL" id="CP070496">
    <property type="protein sequence ID" value="QSB06075.1"/>
    <property type="molecule type" value="Genomic_DNA"/>
</dbReference>
<keyword evidence="3 9" id="KW-0813">Transport</keyword>
<evidence type="ECO:0000256" key="2">
    <source>
        <dbReference type="ARBA" id="ARBA00007069"/>
    </source>
</evidence>
<dbReference type="Proteomes" id="UP000662939">
    <property type="component" value="Chromosome"/>
</dbReference>
<reference evidence="12" key="1">
    <citation type="submission" date="2021-02" db="EMBL/GenBank/DDBJ databases">
        <title>Natronoglycomyces albus gen. nov., sp. nov, a haloalkaliphilic actinobacterium from a soda solonchak soil.</title>
        <authorList>
            <person name="Sorokin D.Y."/>
            <person name="Khijniak T.V."/>
            <person name="Zakharycheva A.P."/>
            <person name="Boueva O.V."/>
            <person name="Ariskina E.V."/>
            <person name="Hahnke R.L."/>
            <person name="Bunk B."/>
            <person name="Sproer C."/>
            <person name="Schumann P."/>
            <person name="Evtushenko L.I."/>
            <person name="Kublanov I.V."/>
        </authorList>
    </citation>
    <scope>NUCLEOTIDE SEQUENCE</scope>
    <source>
        <strain evidence="12">DSM 106290</strain>
    </source>
</reference>
<dbReference type="KEGG" id="nav:JQS30_03915"/>
<name>A0A895XS85_9ACTN</name>
<dbReference type="GO" id="GO:0005315">
    <property type="term" value="F:phosphate transmembrane transporter activity"/>
    <property type="evidence" value="ECO:0007669"/>
    <property type="project" value="InterPro"/>
</dbReference>
<keyword evidence="8 9" id="KW-0472">Membrane</keyword>
<evidence type="ECO:0000259" key="11">
    <source>
        <dbReference type="PROSITE" id="PS50928"/>
    </source>
</evidence>
<dbReference type="GO" id="GO:0006817">
    <property type="term" value="P:phosphate ion transport"/>
    <property type="evidence" value="ECO:0007669"/>
    <property type="project" value="UniProtKB-KW"/>
</dbReference>
<dbReference type="InterPro" id="IPR051124">
    <property type="entry name" value="Phosphate_Transport_Permease"/>
</dbReference>
<comment type="function">
    <text evidence="10">Part of the binding-protein-dependent transport system for phosphate; probably responsible for the translocation of the substrate across the membrane.</text>
</comment>
<dbReference type="Pfam" id="PF00528">
    <property type="entry name" value="BPD_transp_1"/>
    <property type="match status" value="1"/>
</dbReference>
<evidence type="ECO:0000256" key="7">
    <source>
        <dbReference type="ARBA" id="ARBA00022989"/>
    </source>
</evidence>
<feature type="transmembrane region" description="Helical" evidence="9">
    <location>
        <begin position="193"/>
        <end position="212"/>
    </location>
</feature>
<feature type="domain" description="ABC transmembrane type-1" evidence="11">
    <location>
        <begin position="97"/>
        <end position="326"/>
    </location>
</feature>
<dbReference type="Gene3D" id="1.10.3720.10">
    <property type="entry name" value="MetI-like"/>
    <property type="match status" value="1"/>
</dbReference>
<gene>
    <name evidence="12" type="primary">pstC</name>
    <name evidence="12" type="ORF">JQS30_03915</name>
</gene>
<dbReference type="PANTHER" id="PTHR30425:SF1">
    <property type="entry name" value="PHOSPHATE TRANSPORT SYSTEM PERMEASE PROTEIN PSTC"/>
    <property type="match status" value="1"/>
</dbReference>
<comment type="subcellular location">
    <subcellularLocation>
        <location evidence="1 9">Cell membrane</location>
        <topology evidence="1 9">Multi-pass membrane protein</topology>
    </subcellularLocation>
</comment>
<evidence type="ECO:0000256" key="8">
    <source>
        <dbReference type="ARBA" id="ARBA00023136"/>
    </source>
</evidence>
<sequence>MATNATKKPLPPLRDQLRGKGFSRLADPMFRGAVTIAGVSVLGLLGFMIVHTTAEAWPILSHEGVFGFLSGTHWQSGQHDAAHQEGVSGTYGALPFMYGTLITSLIAIVIALPLALASAIYITQIAPRKVRSTLSSAIEMLAAVPSIVYGLWGLLFFIPFVMRPFFFEPMERFLSPIPIIGPLFEGPVRLGSYMSLGVILAIMILPIITAICREVFSAAPLDEQQAAYGLGATRWEVIRKVLLPRSLSGITGGTMLGLGRALGETMAAAMLVGASQQMGLSLFTGGDTMAGHIANTFADATQETVTALMAIGVALFVFTTFINLAARLLVWRMGRITGDAAV</sequence>
<dbReference type="InterPro" id="IPR011864">
    <property type="entry name" value="Phosphate_PstC"/>
</dbReference>
<comment type="caution">
    <text evidence="10">Lacks conserved residue(s) required for the propagation of feature annotation.</text>
</comment>
<feature type="transmembrane region" description="Helical" evidence="9">
    <location>
        <begin position="305"/>
        <end position="326"/>
    </location>
</feature>
<evidence type="ECO:0000256" key="3">
    <source>
        <dbReference type="ARBA" id="ARBA00022448"/>
    </source>
</evidence>
<keyword evidence="6 9" id="KW-0812">Transmembrane</keyword>
<dbReference type="PANTHER" id="PTHR30425">
    <property type="entry name" value="PHOSPHATE TRANSPORT SYSTEM PERMEASE PROTEIN PST"/>
    <property type="match status" value="1"/>
</dbReference>
<dbReference type="CDD" id="cd06261">
    <property type="entry name" value="TM_PBP2"/>
    <property type="match status" value="1"/>
</dbReference>
<accession>A0A895XS85</accession>
<dbReference type="InterPro" id="IPR035906">
    <property type="entry name" value="MetI-like_sf"/>
</dbReference>
<evidence type="ECO:0000256" key="4">
    <source>
        <dbReference type="ARBA" id="ARBA00022475"/>
    </source>
</evidence>
<evidence type="ECO:0000256" key="9">
    <source>
        <dbReference type="RuleBase" id="RU363032"/>
    </source>
</evidence>
<comment type="similarity">
    <text evidence="2 10">Belongs to the binding-protein-dependent transport system permease family. CysTW subfamily.</text>
</comment>
<evidence type="ECO:0000313" key="13">
    <source>
        <dbReference type="Proteomes" id="UP000662939"/>
    </source>
</evidence>
<keyword evidence="7 9" id="KW-1133">Transmembrane helix</keyword>
<feature type="transmembrane region" description="Helical" evidence="9">
    <location>
        <begin position="96"/>
        <end position="121"/>
    </location>
</feature>
<evidence type="ECO:0000256" key="6">
    <source>
        <dbReference type="ARBA" id="ARBA00022692"/>
    </source>
</evidence>
<dbReference type="InterPro" id="IPR000515">
    <property type="entry name" value="MetI-like"/>
</dbReference>
<evidence type="ECO:0000256" key="10">
    <source>
        <dbReference type="RuleBase" id="RU363054"/>
    </source>
</evidence>
<dbReference type="AlphaFoldDB" id="A0A895XS85"/>
<dbReference type="PROSITE" id="PS50928">
    <property type="entry name" value="ABC_TM1"/>
    <property type="match status" value="1"/>
</dbReference>
<feature type="transmembrane region" description="Helical" evidence="9">
    <location>
        <begin position="30"/>
        <end position="50"/>
    </location>
</feature>
<evidence type="ECO:0000313" key="12">
    <source>
        <dbReference type="EMBL" id="QSB06075.1"/>
    </source>
</evidence>
<keyword evidence="4 10" id="KW-1003">Cell membrane</keyword>
<dbReference type="NCBIfam" id="TIGR02138">
    <property type="entry name" value="phosphate_pstC"/>
    <property type="match status" value="1"/>
</dbReference>
<keyword evidence="5 10" id="KW-0592">Phosphate transport</keyword>
<feature type="transmembrane region" description="Helical" evidence="9">
    <location>
        <begin position="141"/>
        <end position="162"/>
    </location>
</feature>
<proteinExistence type="inferred from homology"/>
<protein>
    <recommendedName>
        <fullName evidence="10">Phosphate transport system permease protein</fullName>
    </recommendedName>
</protein>
<evidence type="ECO:0000256" key="5">
    <source>
        <dbReference type="ARBA" id="ARBA00022592"/>
    </source>
</evidence>
<evidence type="ECO:0000256" key="1">
    <source>
        <dbReference type="ARBA" id="ARBA00004651"/>
    </source>
</evidence>
<dbReference type="GO" id="GO:0005886">
    <property type="term" value="C:plasma membrane"/>
    <property type="evidence" value="ECO:0007669"/>
    <property type="project" value="UniProtKB-SubCell"/>
</dbReference>